<protein>
    <submittedName>
        <fullName evidence="1">Uncharacterized protein</fullName>
    </submittedName>
</protein>
<organism evidence="1 2">
    <name type="scientific">Methylomarinum roseum</name>
    <dbReference type="NCBI Taxonomy" id="3067653"/>
    <lineage>
        <taxon>Bacteria</taxon>
        <taxon>Pseudomonadati</taxon>
        <taxon>Pseudomonadota</taxon>
        <taxon>Gammaproteobacteria</taxon>
        <taxon>Methylococcales</taxon>
        <taxon>Methylococcaceae</taxon>
        <taxon>Methylomarinum</taxon>
    </lineage>
</organism>
<dbReference type="Proteomes" id="UP001225378">
    <property type="component" value="Chromosome"/>
</dbReference>
<reference evidence="1 2" key="1">
    <citation type="journal article" date="2024" name="Microbiology">
        <title>Methylomarinum rosea sp. nov., a novel halophilic methanotrophic bacterium from the hypersaline Lake Elton.</title>
        <authorList>
            <person name="Suleimanov R.Z."/>
            <person name="Oshkin I.Y."/>
            <person name="Danilova O.V."/>
            <person name="Suzina N.E."/>
            <person name="Dedysh S.N."/>
        </authorList>
    </citation>
    <scope>NUCLEOTIDE SEQUENCE [LARGE SCALE GENOMIC DNA]</scope>
    <source>
        <strain evidence="1 2">Ch1-1</strain>
    </source>
</reference>
<evidence type="ECO:0000313" key="2">
    <source>
        <dbReference type="Proteomes" id="UP001225378"/>
    </source>
</evidence>
<gene>
    <name evidence="1" type="ORF">Q9L42_015375</name>
</gene>
<sequence length="331" mass="37998">MRFLNRPSDAINTIPIDRSFLLSHGAGETVRKIRSIVRNVEFELLENELGFRMLGPDMYYHTIDPYLSKALGKYKKGMLLGDILDYRSRRASFDLCFEDSWSGYFLADHLGRNDRADDLVLIHLDDHTDMMSTLLERTGEGLTDPSTGKSFDPSVRNDWESAIYSGCIGIGSFITPLYYSDHKVHVRHLNNSASSTYDLYNVIQENYCYELIPNKQFAAIRLANSDWQNSAGTYRGGNNVDKVLASTPEGQVIVHIDLDYFINDFNGNVGTAFHFPNHDLKYQVIQKLERFFDALHAMQVRVDHWIIATSPGFCSAYHWDWLLTEIEDRIK</sequence>
<dbReference type="EMBL" id="CP157743">
    <property type="protein sequence ID" value="XBS19728.1"/>
    <property type="molecule type" value="Genomic_DNA"/>
</dbReference>
<proteinExistence type="predicted"/>
<dbReference type="AlphaFoldDB" id="A0AAU7NS15"/>
<keyword evidence="2" id="KW-1185">Reference proteome</keyword>
<evidence type="ECO:0000313" key="1">
    <source>
        <dbReference type="EMBL" id="XBS19728.1"/>
    </source>
</evidence>
<name>A0AAU7NS15_9GAMM</name>
<dbReference type="RefSeq" id="WP_305907527.1">
    <property type="nucleotide sequence ID" value="NZ_CP157743.1"/>
</dbReference>
<dbReference type="KEGG" id="mech:Q9L42_015375"/>
<accession>A0AAU7NS15</accession>